<reference evidence="7" key="1">
    <citation type="submission" date="2021-02" db="EMBL/GenBank/DDBJ databases">
        <authorList>
            <person name="Nowell W R."/>
        </authorList>
    </citation>
    <scope>NUCLEOTIDE SEQUENCE</scope>
</reference>
<evidence type="ECO:0000313" key="7">
    <source>
        <dbReference type="EMBL" id="CAF5087853.1"/>
    </source>
</evidence>
<evidence type="ECO:0000313" key="8">
    <source>
        <dbReference type="Proteomes" id="UP000663848"/>
    </source>
</evidence>
<dbReference type="GO" id="GO:0007018">
    <property type="term" value="P:microtubule-based movement"/>
    <property type="evidence" value="ECO:0007669"/>
    <property type="project" value="InterPro"/>
</dbReference>
<dbReference type="Proteomes" id="UP000663848">
    <property type="component" value="Unassembled WGS sequence"/>
</dbReference>
<comment type="subcellular location">
    <subcellularLocation>
        <location evidence="1">Cytoplasm</location>
        <location evidence="1">Cytoskeleton</location>
    </subcellularLocation>
</comment>
<dbReference type="EMBL" id="CAJOBR010067180">
    <property type="protein sequence ID" value="CAF5087853.1"/>
    <property type="molecule type" value="Genomic_DNA"/>
</dbReference>
<organism evidence="7 8">
    <name type="scientific">Rotaria socialis</name>
    <dbReference type="NCBI Taxonomy" id="392032"/>
    <lineage>
        <taxon>Eukaryota</taxon>
        <taxon>Metazoa</taxon>
        <taxon>Spiralia</taxon>
        <taxon>Gnathifera</taxon>
        <taxon>Rotifera</taxon>
        <taxon>Eurotatoria</taxon>
        <taxon>Bdelloidea</taxon>
        <taxon>Philodinida</taxon>
        <taxon>Philodinidae</taxon>
        <taxon>Rotaria</taxon>
    </lineage>
</organism>
<name>A0A822E460_9BILA</name>
<keyword evidence="4" id="KW-0206">Cytoskeleton</keyword>
<dbReference type="InterPro" id="IPR027417">
    <property type="entry name" value="P-loop_NTPase"/>
</dbReference>
<dbReference type="SUPFAM" id="SSF52540">
    <property type="entry name" value="P-loop containing nucleoside triphosphate hydrolases"/>
    <property type="match status" value="1"/>
</dbReference>
<dbReference type="AlphaFoldDB" id="A0A822E460"/>
<evidence type="ECO:0000256" key="4">
    <source>
        <dbReference type="ARBA" id="ARBA00023212"/>
    </source>
</evidence>
<proteinExistence type="inferred from homology"/>
<evidence type="ECO:0000256" key="2">
    <source>
        <dbReference type="ARBA" id="ARBA00022741"/>
    </source>
</evidence>
<accession>A0A822E460</accession>
<comment type="caution">
    <text evidence="7">The sequence shown here is derived from an EMBL/GenBank/DDBJ whole genome shotgun (WGS) entry which is preliminary data.</text>
</comment>
<feature type="non-terminal residue" evidence="7">
    <location>
        <position position="58"/>
    </location>
</feature>
<feature type="non-terminal residue" evidence="7">
    <location>
        <position position="1"/>
    </location>
</feature>
<protein>
    <recommendedName>
        <fullName evidence="6">Kinesin motor domain-containing protein</fullName>
    </recommendedName>
</protein>
<evidence type="ECO:0000256" key="1">
    <source>
        <dbReference type="ARBA" id="ARBA00004245"/>
    </source>
</evidence>
<dbReference type="InterPro" id="IPR001752">
    <property type="entry name" value="Kinesin_motor_dom"/>
</dbReference>
<dbReference type="GO" id="GO:0005875">
    <property type="term" value="C:microtubule associated complex"/>
    <property type="evidence" value="ECO:0007669"/>
    <property type="project" value="TreeGrafter"/>
</dbReference>
<feature type="domain" description="Kinesin motor" evidence="6">
    <location>
        <begin position="1"/>
        <end position="35"/>
    </location>
</feature>
<dbReference type="PANTHER" id="PTHR47969:SF33">
    <property type="entry name" value="KINESIN-LIKE PROTEIN"/>
    <property type="match status" value="1"/>
</dbReference>
<dbReference type="GO" id="GO:0007052">
    <property type="term" value="P:mitotic spindle organization"/>
    <property type="evidence" value="ECO:0007669"/>
    <property type="project" value="TreeGrafter"/>
</dbReference>
<dbReference type="GO" id="GO:0051231">
    <property type="term" value="P:spindle elongation"/>
    <property type="evidence" value="ECO:0007669"/>
    <property type="project" value="TreeGrafter"/>
</dbReference>
<evidence type="ECO:0000259" key="6">
    <source>
        <dbReference type="PROSITE" id="PS50067"/>
    </source>
</evidence>
<gene>
    <name evidence="7" type="ORF">QYT958_LOCUS44202</name>
</gene>
<keyword evidence="4" id="KW-0963">Cytoplasm</keyword>
<keyword evidence="2" id="KW-0547">Nucleotide-binding</keyword>
<dbReference type="PROSITE" id="PS50067">
    <property type="entry name" value="KINESIN_MOTOR_2"/>
    <property type="match status" value="1"/>
</dbReference>
<keyword evidence="3" id="KW-0067">ATP-binding</keyword>
<dbReference type="InterPro" id="IPR027640">
    <property type="entry name" value="Kinesin-like_fam"/>
</dbReference>
<comment type="similarity">
    <text evidence="5">Belongs to the TRAFAC class myosin-kinesin ATPase superfamily. Kinesin family.</text>
</comment>
<evidence type="ECO:0000256" key="5">
    <source>
        <dbReference type="PROSITE-ProRule" id="PRU00283"/>
    </source>
</evidence>
<dbReference type="PANTHER" id="PTHR47969">
    <property type="entry name" value="CHROMOSOME-ASSOCIATED KINESIN KIF4A-RELATED"/>
    <property type="match status" value="1"/>
</dbReference>
<dbReference type="GO" id="GO:0008017">
    <property type="term" value="F:microtubule binding"/>
    <property type="evidence" value="ECO:0007669"/>
    <property type="project" value="InterPro"/>
</dbReference>
<dbReference type="InterPro" id="IPR036961">
    <property type="entry name" value="Kinesin_motor_dom_sf"/>
</dbReference>
<comment type="caution">
    <text evidence="5">Lacks conserved residue(s) required for the propagation of feature annotation.</text>
</comment>
<sequence>GGHGITLMLACVSPSILCENESLSTLRYANRAKNIENAPLIKTDSKENVINRLKLEVR</sequence>
<dbReference type="Gene3D" id="3.40.850.10">
    <property type="entry name" value="Kinesin motor domain"/>
    <property type="match status" value="1"/>
</dbReference>
<evidence type="ECO:0000256" key="3">
    <source>
        <dbReference type="ARBA" id="ARBA00022840"/>
    </source>
</evidence>
<dbReference type="GO" id="GO:0003777">
    <property type="term" value="F:microtubule motor activity"/>
    <property type="evidence" value="ECO:0007669"/>
    <property type="project" value="InterPro"/>
</dbReference>
<dbReference type="GO" id="GO:0005524">
    <property type="term" value="F:ATP binding"/>
    <property type="evidence" value="ECO:0007669"/>
    <property type="project" value="UniProtKB-KW"/>
</dbReference>